<name>A0A7W4YFY6_9MICO</name>
<dbReference type="Pfam" id="PF05532">
    <property type="entry name" value="CsbD"/>
    <property type="match status" value="1"/>
</dbReference>
<keyword evidence="5" id="KW-1185">Reference proteome</keyword>
<evidence type="ECO:0000256" key="1">
    <source>
        <dbReference type="ARBA" id="ARBA00009129"/>
    </source>
</evidence>
<accession>A0A7W4YFY6</accession>
<organism evidence="4 5">
    <name type="scientific">Pseudoclavibacter helvolus</name>
    <dbReference type="NCBI Taxonomy" id="255205"/>
    <lineage>
        <taxon>Bacteria</taxon>
        <taxon>Bacillati</taxon>
        <taxon>Actinomycetota</taxon>
        <taxon>Actinomycetes</taxon>
        <taxon>Micrococcales</taxon>
        <taxon>Microbacteriaceae</taxon>
        <taxon>Pseudoclavibacter</taxon>
    </lineage>
</organism>
<protein>
    <submittedName>
        <fullName evidence="4">Uncharacterized protein YjbJ (UPF0337 family)</fullName>
    </submittedName>
</protein>
<dbReference type="InterPro" id="IPR036629">
    <property type="entry name" value="YjbJ_sf"/>
</dbReference>
<gene>
    <name evidence="4" type="ORF">FHX72_002933</name>
</gene>
<evidence type="ECO:0000313" key="4">
    <source>
        <dbReference type="EMBL" id="MBB2958787.1"/>
    </source>
</evidence>
<evidence type="ECO:0000259" key="3">
    <source>
        <dbReference type="Pfam" id="PF05532"/>
    </source>
</evidence>
<evidence type="ECO:0000256" key="2">
    <source>
        <dbReference type="SAM" id="MobiDB-lite"/>
    </source>
</evidence>
<dbReference type="InterPro" id="IPR008462">
    <property type="entry name" value="CsbD"/>
</dbReference>
<feature type="region of interest" description="Disordered" evidence="2">
    <location>
        <begin position="1"/>
        <end position="44"/>
    </location>
</feature>
<dbReference type="EMBL" id="JACHWJ010000004">
    <property type="protein sequence ID" value="MBB2958787.1"/>
    <property type="molecule type" value="Genomic_DNA"/>
</dbReference>
<dbReference type="SUPFAM" id="SSF69047">
    <property type="entry name" value="Hypothetical protein YjbJ"/>
    <property type="match status" value="1"/>
</dbReference>
<dbReference type="RefSeq" id="WP_068479872.1">
    <property type="nucleotide sequence ID" value="NZ_CZJS01000101.1"/>
</dbReference>
<proteinExistence type="inferred from homology"/>
<feature type="compositionally biased region" description="Basic and acidic residues" evidence="2">
    <location>
        <begin position="1"/>
        <end position="20"/>
    </location>
</feature>
<reference evidence="4 5" key="1">
    <citation type="submission" date="2020-08" db="EMBL/GenBank/DDBJ databases">
        <title>Sequencing the genomes of 1000 actinobacteria strains.</title>
        <authorList>
            <person name="Klenk H.-P."/>
        </authorList>
    </citation>
    <scope>NUCLEOTIDE SEQUENCE [LARGE SCALE GENOMIC DNA]</scope>
    <source>
        <strain evidence="4 5">DSM 20419</strain>
    </source>
</reference>
<feature type="domain" description="CsbD-like" evidence="3">
    <location>
        <begin position="5"/>
        <end position="57"/>
    </location>
</feature>
<evidence type="ECO:0000313" key="5">
    <source>
        <dbReference type="Proteomes" id="UP000545286"/>
    </source>
</evidence>
<dbReference type="AlphaFoldDB" id="A0A7W4YFY6"/>
<sequence length="67" mass="7188">MGIDDRIQNKSEDLGGRAKEAAGAVTGNESLKAEGRSDQAKAGFKEKIEDVKDAAKEGLDNLKRKID</sequence>
<feature type="compositionally biased region" description="Basic and acidic residues" evidence="2">
    <location>
        <begin position="31"/>
        <end position="44"/>
    </location>
</feature>
<dbReference type="Proteomes" id="UP000545286">
    <property type="component" value="Unassembled WGS sequence"/>
</dbReference>
<comment type="similarity">
    <text evidence="1">Belongs to the UPF0337 (CsbD) family.</text>
</comment>
<dbReference type="Gene3D" id="1.10.1470.10">
    <property type="entry name" value="YjbJ"/>
    <property type="match status" value="1"/>
</dbReference>
<comment type="caution">
    <text evidence="4">The sequence shown here is derived from an EMBL/GenBank/DDBJ whole genome shotgun (WGS) entry which is preliminary data.</text>
</comment>